<gene>
    <name evidence="1" type="ORF">KME60_24280</name>
</gene>
<dbReference type="InterPro" id="IPR038573">
    <property type="entry name" value="BrnT_sf"/>
</dbReference>
<dbReference type="EMBL" id="JAHHGZ010000031">
    <property type="protein sequence ID" value="MBW4670447.1"/>
    <property type="molecule type" value="Genomic_DNA"/>
</dbReference>
<reference evidence="1" key="2">
    <citation type="journal article" date="2022" name="Microbiol. Resour. Announc.">
        <title>Metagenome Sequencing to Explore Phylogenomics of Terrestrial Cyanobacteria.</title>
        <authorList>
            <person name="Ward R.D."/>
            <person name="Stajich J.E."/>
            <person name="Johansen J.R."/>
            <person name="Huntemann M."/>
            <person name="Clum A."/>
            <person name="Foster B."/>
            <person name="Foster B."/>
            <person name="Roux S."/>
            <person name="Palaniappan K."/>
            <person name="Varghese N."/>
            <person name="Mukherjee S."/>
            <person name="Reddy T.B.K."/>
            <person name="Daum C."/>
            <person name="Copeland A."/>
            <person name="Chen I.A."/>
            <person name="Ivanova N.N."/>
            <person name="Kyrpides N.C."/>
            <person name="Shapiro N."/>
            <person name="Eloe-Fadrosh E.A."/>
            <person name="Pietrasiak N."/>
        </authorList>
    </citation>
    <scope>NUCLEOTIDE SEQUENCE</scope>
    <source>
        <strain evidence="1">GSE-NOS-MK-12-04C</strain>
    </source>
</reference>
<dbReference type="AlphaFoldDB" id="A0A951QSV7"/>
<sequence length="99" mass="11678">MEFEWDEAKRLANLCKHGIDFIDVPGVFDGDTVMVEDDRVTLDNSFLVQTLPLSTKVAHKPRKNWLCQYTNELLRIFCPRYGYRKNDCQFPYLFLSINN</sequence>
<proteinExistence type="predicted"/>
<reference evidence="1" key="1">
    <citation type="submission" date="2021-05" db="EMBL/GenBank/DDBJ databases">
        <authorList>
            <person name="Pietrasiak N."/>
            <person name="Ward R."/>
            <person name="Stajich J.E."/>
            <person name="Kurbessoian T."/>
        </authorList>
    </citation>
    <scope>NUCLEOTIDE SEQUENCE</scope>
    <source>
        <strain evidence="1">GSE-NOS-MK-12-04C</strain>
    </source>
</reference>
<dbReference type="Gene3D" id="3.10.450.530">
    <property type="entry name" value="Ribonuclease toxin, BrnT, of type II toxin-antitoxin system"/>
    <property type="match status" value="1"/>
</dbReference>
<organism evidence="1 2">
    <name type="scientific">Cyanomargarita calcarea GSE-NOS-MK-12-04C</name>
    <dbReference type="NCBI Taxonomy" id="2839659"/>
    <lineage>
        <taxon>Bacteria</taxon>
        <taxon>Bacillati</taxon>
        <taxon>Cyanobacteriota</taxon>
        <taxon>Cyanophyceae</taxon>
        <taxon>Nostocales</taxon>
        <taxon>Cyanomargaritaceae</taxon>
        <taxon>Cyanomargarita</taxon>
    </lineage>
</organism>
<evidence type="ECO:0000313" key="2">
    <source>
        <dbReference type="Proteomes" id="UP000729701"/>
    </source>
</evidence>
<accession>A0A951QSV7</accession>
<dbReference type="Proteomes" id="UP000729701">
    <property type="component" value="Unassembled WGS sequence"/>
</dbReference>
<protein>
    <submittedName>
        <fullName evidence="1">BrnT family toxin</fullName>
    </submittedName>
</protein>
<name>A0A951QSV7_9CYAN</name>
<evidence type="ECO:0000313" key="1">
    <source>
        <dbReference type="EMBL" id="MBW4670447.1"/>
    </source>
</evidence>
<comment type="caution">
    <text evidence="1">The sequence shown here is derived from an EMBL/GenBank/DDBJ whole genome shotgun (WGS) entry which is preliminary data.</text>
</comment>